<dbReference type="EMBL" id="VSKM01000004">
    <property type="protein sequence ID" value="TYB76659.1"/>
    <property type="molecule type" value="Genomic_DNA"/>
</dbReference>
<dbReference type="Proteomes" id="UP000323324">
    <property type="component" value="Unassembled WGS sequence"/>
</dbReference>
<gene>
    <name evidence="1" type="ORF">ES676_04760</name>
</gene>
<evidence type="ECO:0000313" key="2">
    <source>
        <dbReference type="Proteomes" id="UP000323324"/>
    </source>
</evidence>
<name>A0A8H2QFR9_9FLAO</name>
<keyword evidence="2" id="KW-1185">Reference proteome</keyword>
<evidence type="ECO:0000313" key="1">
    <source>
        <dbReference type="EMBL" id="TYB76659.1"/>
    </source>
</evidence>
<proteinExistence type="predicted"/>
<dbReference type="AlphaFoldDB" id="A0A8H2QFR9"/>
<dbReference type="RefSeq" id="WP_148368900.1">
    <property type="nucleotide sequence ID" value="NZ_VSKM01000004.1"/>
</dbReference>
<comment type="caution">
    <text evidence="1">The sequence shown here is derived from an EMBL/GenBank/DDBJ whole genome shotgun (WGS) entry which is preliminary data.</text>
</comment>
<protein>
    <submittedName>
        <fullName evidence="1">Uncharacterized protein</fullName>
    </submittedName>
</protein>
<organism evidence="1 2">
    <name type="scientific">Bizionia saleffrena</name>
    <dbReference type="NCBI Taxonomy" id="291189"/>
    <lineage>
        <taxon>Bacteria</taxon>
        <taxon>Pseudomonadati</taxon>
        <taxon>Bacteroidota</taxon>
        <taxon>Flavobacteriia</taxon>
        <taxon>Flavobacteriales</taxon>
        <taxon>Flavobacteriaceae</taxon>
        <taxon>Bizionia</taxon>
    </lineage>
</organism>
<reference evidence="1 2" key="1">
    <citation type="submission" date="2019-08" db="EMBL/GenBank/DDBJ databases">
        <title>Genomes of Antarctic Bizionia species.</title>
        <authorList>
            <person name="Bowman J.P."/>
        </authorList>
    </citation>
    <scope>NUCLEOTIDE SEQUENCE [LARGE SCALE GENOMIC DNA]</scope>
    <source>
        <strain evidence="1 2">HFD</strain>
    </source>
</reference>
<accession>A0A8H2QFR9</accession>
<sequence length="150" mass="17018">MKAKTTFFTIIFFMIVSISSAQKNKQSLQLINGKVGIAKYHSQDELSRLSKGAILTLYIRRIEVIVKILPNIAFATTPNVTMETLGIPETKENIKALQANLDATTNYFDSTVEFQRSILPYSDSRDLISAILFYEEILKSLHTYNDFKSN</sequence>